<comment type="caution">
    <text evidence="2">The sequence shown here is derived from an EMBL/GenBank/DDBJ whole genome shotgun (WGS) entry which is preliminary data.</text>
</comment>
<dbReference type="Pfam" id="PF12728">
    <property type="entry name" value="HTH_17"/>
    <property type="match status" value="1"/>
</dbReference>
<protein>
    <recommendedName>
        <fullName evidence="1">Helix-turn-helix domain-containing protein</fullName>
    </recommendedName>
</protein>
<evidence type="ECO:0000313" key="3">
    <source>
        <dbReference type="Proteomes" id="UP000179769"/>
    </source>
</evidence>
<dbReference type="Proteomes" id="UP000179769">
    <property type="component" value="Unassembled WGS sequence"/>
</dbReference>
<reference evidence="3" key="1">
    <citation type="submission" date="2016-07" db="EMBL/GenBank/DDBJ databases">
        <title>Frankia sp. NRRL B-16219 Genome sequencing.</title>
        <authorList>
            <person name="Ghodhbane-Gtari F."/>
            <person name="Swanson E."/>
            <person name="Gueddou A."/>
            <person name="Louati M."/>
            <person name="Nouioui I."/>
            <person name="Hezbri K."/>
            <person name="Abebe-Akele F."/>
            <person name="Simpson S."/>
            <person name="Morris K."/>
            <person name="Thomas K."/>
            <person name="Gtari M."/>
            <person name="Tisa L.S."/>
        </authorList>
    </citation>
    <scope>NUCLEOTIDE SEQUENCE [LARGE SCALE GENOMIC DNA]</scope>
    <source>
        <strain evidence="3">NRRL B-16219</strain>
    </source>
</reference>
<organism evidence="2 3">
    <name type="scientific">Parafrankia soli</name>
    <dbReference type="NCBI Taxonomy" id="2599596"/>
    <lineage>
        <taxon>Bacteria</taxon>
        <taxon>Bacillati</taxon>
        <taxon>Actinomycetota</taxon>
        <taxon>Actinomycetes</taxon>
        <taxon>Frankiales</taxon>
        <taxon>Frankiaceae</taxon>
        <taxon>Parafrankia</taxon>
    </lineage>
</organism>
<name>A0A1S1R1V5_9ACTN</name>
<dbReference type="RefSeq" id="WP_071061078.1">
    <property type="nucleotide sequence ID" value="NZ_MAXA01000091.1"/>
</dbReference>
<dbReference type="OrthoDB" id="4559092at2"/>
<dbReference type="InterPro" id="IPR041657">
    <property type="entry name" value="HTH_17"/>
</dbReference>
<feature type="domain" description="Helix-turn-helix" evidence="1">
    <location>
        <begin position="22"/>
        <end position="67"/>
    </location>
</feature>
<dbReference type="EMBL" id="MAXA01000091">
    <property type="protein sequence ID" value="OHV39701.1"/>
    <property type="molecule type" value="Genomic_DNA"/>
</dbReference>
<accession>A0A1S1R1V5</accession>
<proteinExistence type="predicted"/>
<keyword evidence="3" id="KW-1185">Reference proteome</keyword>
<evidence type="ECO:0000259" key="1">
    <source>
        <dbReference type="Pfam" id="PF12728"/>
    </source>
</evidence>
<gene>
    <name evidence="2" type="ORF">BBK14_13600</name>
</gene>
<dbReference type="AlphaFoldDB" id="A0A1S1R1V5"/>
<evidence type="ECO:0000313" key="2">
    <source>
        <dbReference type="EMBL" id="OHV39701.1"/>
    </source>
</evidence>
<sequence>MTTLTTTPDAAADPLAGLPPLISVERAAETLGFSRASAYRYVKTGELPSKKLGGRVFILTAGLRALLTPDTPAREVAADERG</sequence>